<gene>
    <name evidence="2" type="ORF">FHS12_000142</name>
</gene>
<sequence length="425" mass="45913">MRFRALFRSSAALPILPVALAAAVFYYFVNGRDQVLYVPIASAPMLVAAPVATVYPVAYALAAATGAWQGARLNRDGVWGIAPLRQSATVIATALTPVVAMAWLMFLVPVVAAFVERPTMPTWDSPQPLFLGLALSASWAVIGFTVGRNVSPIIAAPILACAVFYLVSVTVAVDPMFVRHMSGYYLDGPGFGESATIDSMVAQVLPTAGLATAVALLWSRLPKLVTLVTGGALILVSTFASYSIVKDWDYNPSMNAGNVPLTCAGERPKVCLPVQAGGDLDEVRRTVHSAYKVLTAYGVTTTVPETVTERSIYGRFDPPAIDGTRYVFLLQGHKNGSVVGPLLVEEVRFGCDADDHLAYRVVQMWLGEKLGITRTFESYAGEDPYYTRKQHADLMRTVATVSAKPDPAQRKWFQRIKSKACEDAK</sequence>
<evidence type="ECO:0000313" key="2">
    <source>
        <dbReference type="EMBL" id="MBB3087219.1"/>
    </source>
</evidence>
<feature type="transmembrane region" description="Helical" evidence="1">
    <location>
        <begin position="153"/>
        <end position="177"/>
    </location>
</feature>
<comment type="caution">
    <text evidence="2">The sequence shown here is derived from an EMBL/GenBank/DDBJ whole genome shotgun (WGS) entry which is preliminary data.</text>
</comment>
<accession>A0A7W5F6L8</accession>
<dbReference type="RefSeq" id="WP_183541276.1">
    <property type="nucleotide sequence ID" value="NZ_BMQT01000001.1"/>
</dbReference>
<keyword evidence="3" id="KW-1185">Reference proteome</keyword>
<evidence type="ECO:0000256" key="1">
    <source>
        <dbReference type="SAM" id="Phobius"/>
    </source>
</evidence>
<dbReference type="AlphaFoldDB" id="A0A7W5F6L8"/>
<feature type="transmembrane region" description="Helical" evidence="1">
    <location>
        <begin position="89"/>
        <end position="115"/>
    </location>
</feature>
<keyword evidence="1" id="KW-1133">Transmembrane helix</keyword>
<proteinExistence type="predicted"/>
<dbReference type="EMBL" id="JACHXG010000001">
    <property type="protein sequence ID" value="MBB3087219.1"/>
    <property type="molecule type" value="Genomic_DNA"/>
</dbReference>
<keyword evidence="1" id="KW-0812">Transmembrane</keyword>
<keyword evidence="1" id="KW-0472">Membrane</keyword>
<feature type="transmembrane region" description="Helical" evidence="1">
    <location>
        <begin position="45"/>
        <end position="68"/>
    </location>
</feature>
<feature type="transmembrane region" description="Helical" evidence="1">
    <location>
        <begin position="197"/>
        <end position="217"/>
    </location>
</feature>
<protein>
    <submittedName>
        <fullName evidence="2">Uncharacterized protein</fullName>
    </submittedName>
</protein>
<feature type="transmembrane region" description="Helical" evidence="1">
    <location>
        <begin position="127"/>
        <end position="146"/>
    </location>
</feature>
<name>A0A7W5F6L8_9ACTN</name>
<reference evidence="2 3" key="1">
    <citation type="submission" date="2020-08" db="EMBL/GenBank/DDBJ databases">
        <title>Genomic Encyclopedia of Type Strains, Phase III (KMG-III): the genomes of soil and plant-associated and newly described type strains.</title>
        <authorList>
            <person name="Whitman W."/>
        </authorList>
    </citation>
    <scope>NUCLEOTIDE SEQUENCE [LARGE SCALE GENOMIC DNA]</scope>
    <source>
        <strain evidence="2 3">CECT 3302</strain>
    </source>
</reference>
<dbReference type="Proteomes" id="UP000577707">
    <property type="component" value="Unassembled WGS sequence"/>
</dbReference>
<feature type="transmembrane region" description="Helical" evidence="1">
    <location>
        <begin position="224"/>
        <end position="245"/>
    </location>
</feature>
<organism evidence="2 3">
    <name type="scientific">Nocardioides albus</name>
    <dbReference type="NCBI Taxonomy" id="1841"/>
    <lineage>
        <taxon>Bacteria</taxon>
        <taxon>Bacillati</taxon>
        <taxon>Actinomycetota</taxon>
        <taxon>Actinomycetes</taxon>
        <taxon>Propionibacteriales</taxon>
        <taxon>Nocardioidaceae</taxon>
        <taxon>Nocardioides</taxon>
    </lineage>
</organism>
<evidence type="ECO:0000313" key="3">
    <source>
        <dbReference type="Proteomes" id="UP000577707"/>
    </source>
</evidence>